<dbReference type="InterPro" id="IPR009019">
    <property type="entry name" value="KH_sf_prok-type"/>
</dbReference>
<organism evidence="11">
    <name type="scientific">prasinophyte sp. MBIC10622</name>
    <dbReference type="NCBI Taxonomy" id="156113"/>
    <lineage>
        <taxon>Eukaryota</taxon>
        <taxon>Viridiplantae</taxon>
        <taxon>Chlorophyta</taxon>
    </lineage>
</organism>
<accession>A0A650AKH8</accession>
<evidence type="ECO:0000256" key="9">
    <source>
        <dbReference type="RuleBase" id="RU003624"/>
    </source>
</evidence>
<dbReference type="EMBL" id="MN662311">
    <property type="protein sequence ID" value="QGN73921.1"/>
    <property type="molecule type" value="Genomic_DNA"/>
</dbReference>
<evidence type="ECO:0000256" key="8">
    <source>
        <dbReference type="ARBA" id="ARBA00035414"/>
    </source>
</evidence>
<evidence type="ECO:0000256" key="6">
    <source>
        <dbReference type="ARBA" id="ARBA00035154"/>
    </source>
</evidence>
<evidence type="ECO:0000259" key="10">
    <source>
        <dbReference type="Pfam" id="PF00189"/>
    </source>
</evidence>
<dbReference type="HAMAP" id="MF_01309_B">
    <property type="entry name" value="Ribosomal_uS3_B"/>
    <property type="match status" value="1"/>
</dbReference>
<geneLocation type="mitochondrion" evidence="11"/>
<evidence type="ECO:0000256" key="3">
    <source>
        <dbReference type="ARBA" id="ARBA00022980"/>
    </source>
</evidence>
<name>A0A650AKH8_9CHLO</name>
<dbReference type="GO" id="GO:0006412">
    <property type="term" value="P:translation"/>
    <property type="evidence" value="ECO:0007669"/>
    <property type="project" value="InterPro"/>
</dbReference>
<proteinExistence type="inferred from homology"/>
<feature type="domain" description="Small ribosomal subunit protein uS3 C-terminal" evidence="10">
    <location>
        <begin position="213"/>
        <end position="296"/>
    </location>
</feature>
<dbReference type="Gene3D" id="3.30.1140.32">
    <property type="entry name" value="Ribosomal protein S3, C-terminal domain"/>
    <property type="match status" value="1"/>
</dbReference>
<dbReference type="GO" id="GO:0003735">
    <property type="term" value="F:structural constituent of ribosome"/>
    <property type="evidence" value="ECO:0007669"/>
    <property type="project" value="InterPro"/>
</dbReference>
<reference evidence="11" key="1">
    <citation type="submission" date="2019-11" db="EMBL/GenBank/DDBJ databases">
        <title>Complete mitogenomes of the marine picoplanktonic green algae Prasinoderma sp. MBIC 10622 and Prasinococcus capsulatus CCMP 1194 (Palmophyllophyceae).</title>
        <authorList>
            <person name="Turmel M."/>
            <person name="Otis C."/>
            <person name="Lemieux C."/>
        </authorList>
    </citation>
    <scope>NUCLEOTIDE SEQUENCE</scope>
</reference>
<evidence type="ECO:0000256" key="7">
    <source>
        <dbReference type="ARBA" id="ARBA00035157"/>
    </source>
</evidence>
<dbReference type="SUPFAM" id="SSF54821">
    <property type="entry name" value="Ribosomal protein S3 C-terminal domain"/>
    <property type="match status" value="1"/>
</dbReference>
<evidence type="ECO:0000256" key="5">
    <source>
        <dbReference type="ARBA" id="ARBA00023274"/>
    </source>
</evidence>
<dbReference type="PANTHER" id="PTHR35928">
    <property type="entry name" value="RIBOSOMAL PROTEIN S3, MITOCHONDRIAL"/>
    <property type="match status" value="1"/>
</dbReference>
<comment type="subcellular location">
    <subcellularLocation>
        <location evidence="1">Mitochondrion</location>
    </subcellularLocation>
</comment>
<keyword evidence="5 9" id="KW-0687">Ribonucleoprotein</keyword>
<dbReference type="InterPro" id="IPR001351">
    <property type="entry name" value="Ribosomal_uS3_C"/>
</dbReference>
<evidence type="ECO:0000256" key="1">
    <source>
        <dbReference type="ARBA" id="ARBA00004173"/>
    </source>
</evidence>
<dbReference type="PANTHER" id="PTHR35928:SF2">
    <property type="entry name" value="SMALL RIBOSOMAL SUBUNIT PROTEIN US3M"/>
    <property type="match status" value="1"/>
</dbReference>
<evidence type="ECO:0000256" key="2">
    <source>
        <dbReference type="ARBA" id="ARBA00010761"/>
    </source>
</evidence>
<keyword evidence="3 9" id="KW-0689">Ribosomal protein</keyword>
<keyword evidence="4 11" id="KW-0496">Mitochondrion</keyword>
<dbReference type="InterPro" id="IPR005704">
    <property type="entry name" value="Ribosomal_uS3_bac-typ"/>
</dbReference>
<dbReference type="GO" id="GO:0005739">
    <property type="term" value="C:mitochondrion"/>
    <property type="evidence" value="ECO:0007669"/>
    <property type="project" value="UniProtKB-SubCell"/>
</dbReference>
<dbReference type="InterPro" id="IPR036419">
    <property type="entry name" value="Ribosomal_S3_C_sf"/>
</dbReference>
<evidence type="ECO:0000256" key="4">
    <source>
        <dbReference type="ARBA" id="ARBA00023128"/>
    </source>
</evidence>
<dbReference type="AlphaFoldDB" id="A0A650AKH8"/>
<dbReference type="SUPFAM" id="SSF54814">
    <property type="entry name" value="Prokaryotic type KH domain (KH-domain type II)"/>
    <property type="match status" value="1"/>
</dbReference>
<dbReference type="GO" id="GO:0005840">
    <property type="term" value="C:ribosome"/>
    <property type="evidence" value="ECO:0007669"/>
    <property type="project" value="UniProtKB-KW"/>
</dbReference>
<gene>
    <name evidence="11" type="primary">rps3</name>
</gene>
<dbReference type="InterPro" id="IPR018280">
    <property type="entry name" value="Ribosomal_uS3_CS"/>
</dbReference>
<comment type="similarity">
    <text evidence="2 9">Belongs to the universal ribosomal protein uS3 family.</text>
</comment>
<dbReference type="InterPro" id="IPR044954">
    <property type="entry name" value="Ribosomal_uS3m_plant"/>
</dbReference>
<evidence type="ECO:0000313" key="11">
    <source>
        <dbReference type="EMBL" id="QGN73921.1"/>
    </source>
</evidence>
<protein>
    <recommendedName>
        <fullName evidence="6">Small ribosomal subunit protein uS3c</fullName>
    </recommendedName>
    <alternativeName>
        <fullName evidence="8">Ribosomal protein S3, mitochondrial</fullName>
    </alternativeName>
    <alternativeName>
        <fullName evidence="7">Small ribosomal subunit protein uS3m</fullName>
    </alternativeName>
</protein>
<dbReference type="GO" id="GO:0003723">
    <property type="term" value="F:RNA binding"/>
    <property type="evidence" value="ECO:0007669"/>
    <property type="project" value="InterPro"/>
</dbReference>
<dbReference type="Pfam" id="PF00189">
    <property type="entry name" value="Ribosomal_S3_C"/>
    <property type="match status" value="1"/>
</dbReference>
<dbReference type="PROSITE" id="PS00548">
    <property type="entry name" value="RIBOSOMAL_S3"/>
    <property type="match status" value="1"/>
</dbReference>
<dbReference type="GO" id="GO:1990904">
    <property type="term" value="C:ribonucleoprotein complex"/>
    <property type="evidence" value="ECO:0007669"/>
    <property type="project" value="UniProtKB-KW"/>
</dbReference>
<sequence length="304" mass="34138">MGHKVHPVGIRLGHAKTHDGQWHSKYHYTDLVMYEQRVRAYIQNLCRSAKVSPGRVVVRVAPKHCVVQPIFTEVPALPERSRSNVVQNTPSFHSQAPAVPHLHDTTYSQGVYDPVHVKKSSRSLTTLLALWMKSPTFFQSPEALAGHFEYTERGVQKNKPGNLGTLPHNALASGPFLRYVRSRLSSVSGTSIDLRPIRTLDPYESAQVVADSVAHAIESGVPFKQIFRGLLDEARRRSYVRGLRIRCSGRLQGAEIARIESRKEGQTPLHVFSRKVDFAVGEAYTTYGIIGVKVWICYHALRKK</sequence>